<dbReference type="InterPro" id="IPR057670">
    <property type="entry name" value="SH3_retrovirus"/>
</dbReference>
<dbReference type="InterPro" id="IPR054722">
    <property type="entry name" value="PolX-like_BBD"/>
</dbReference>
<evidence type="ECO:0000313" key="4">
    <source>
        <dbReference type="RefSeq" id="XP_010424525.1"/>
    </source>
</evidence>
<evidence type="ECO:0000313" key="3">
    <source>
        <dbReference type="Proteomes" id="UP000694864"/>
    </source>
</evidence>
<keyword evidence="3" id="KW-1185">Reference proteome</keyword>
<keyword evidence="1" id="KW-0645">Protease</keyword>
<dbReference type="GeneID" id="104709648"/>
<evidence type="ECO:0000256" key="1">
    <source>
        <dbReference type="ARBA" id="ARBA00022670"/>
    </source>
</evidence>
<proteinExistence type="predicted"/>
<sequence>MDLSKTLIIPVIFKGGNYLLWARTTKTALCGRGLWKHIEKNESTKEITTTQEGKEIVACDSEKWFKENQSVLAFIQNSLDALILESYSYCETAKDLWDTLKNVFGNVSNLIRVFEVKRAINNLNQEEIEFTKHFGKFRSLWAELEMLRPNSVDPVVLNKRREQDKVFGLLLTLNSSYNDLIKHILRSDKLPSLDDVCNQIQKEHGSIGLFGVKGDLITANKGEVADKCWNLHPHLRPRSVNPKANQACRYGEGQAQVTTQTIDGNGVALVDSSDLVRRSDLDARIKALKESSGNTYLTLNAMKPLIVDSGDSHHMISDSKLISDIKPTLGNVIIANGDKIPIKGIGNLNLFDRTSKAFYMPSFTSNLLLVKKDIETSKVLGRGSTKDDLYVLEDSNLTTALSSCFKSIIDETNGSIWHARLGHPYFRALQLNYVTNQFNAKRKILRSDNGGEYTSHMFKQHLAKHGIVHQTSCPYTPQQNGVAKRNNKHLMEVARSMMFHSNVPKKFWGDAVVTACYLINRTPTKILGDISPFVVLNKIKPSINHLRVFGFVCYVLKPSEQRDKLDAKSVKSMFIGYSTTQKGYKCYELEARRVLVSRDVKFLESKGFYDEKNWEDLKNLSCSQSDRANNL</sequence>
<dbReference type="PANTHER" id="PTHR42648:SF28">
    <property type="entry name" value="TRANSPOSON-ENCODED PROTEIN WITH RIBONUCLEASE H-LIKE AND RETROVIRUS ZINC FINGER-LIKE DOMAINS"/>
    <property type="match status" value="1"/>
</dbReference>
<dbReference type="PANTHER" id="PTHR42648">
    <property type="entry name" value="TRANSPOSASE, PUTATIVE-RELATED"/>
    <property type="match status" value="1"/>
</dbReference>
<reference evidence="3" key="1">
    <citation type="journal article" date="2014" name="Nat. Commun.">
        <title>The emerging biofuel crop Camelina sativa retains a highly undifferentiated hexaploid genome structure.</title>
        <authorList>
            <person name="Kagale S."/>
            <person name="Koh C."/>
            <person name="Nixon J."/>
            <person name="Bollina V."/>
            <person name="Clarke W.E."/>
            <person name="Tuteja R."/>
            <person name="Spillane C."/>
            <person name="Robinson S.J."/>
            <person name="Links M.G."/>
            <person name="Clarke C."/>
            <person name="Higgins E.E."/>
            <person name="Huebert T."/>
            <person name="Sharpe A.G."/>
            <person name="Parkin I.A."/>
        </authorList>
    </citation>
    <scope>NUCLEOTIDE SEQUENCE [LARGE SCALE GENOMIC DNA]</scope>
    <source>
        <strain evidence="3">cv. DH55</strain>
    </source>
</reference>
<dbReference type="InterPro" id="IPR039537">
    <property type="entry name" value="Retrotran_Ty1/copia-like"/>
</dbReference>
<organism evidence="3 4">
    <name type="scientific">Camelina sativa</name>
    <name type="common">False flax</name>
    <name type="synonym">Myagrum sativum</name>
    <dbReference type="NCBI Taxonomy" id="90675"/>
    <lineage>
        <taxon>Eukaryota</taxon>
        <taxon>Viridiplantae</taxon>
        <taxon>Streptophyta</taxon>
        <taxon>Embryophyta</taxon>
        <taxon>Tracheophyta</taxon>
        <taxon>Spermatophyta</taxon>
        <taxon>Magnoliopsida</taxon>
        <taxon>eudicotyledons</taxon>
        <taxon>Gunneridae</taxon>
        <taxon>Pentapetalae</taxon>
        <taxon>rosids</taxon>
        <taxon>malvids</taxon>
        <taxon>Brassicales</taxon>
        <taxon>Brassicaceae</taxon>
        <taxon>Camelineae</taxon>
        <taxon>Camelina</taxon>
    </lineage>
</organism>
<dbReference type="Pfam" id="PF14223">
    <property type="entry name" value="Retrotran_gag_2"/>
    <property type="match status" value="1"/>
</dbReference>
<dbReference type="RefSeq" id="XP_010424525.1">
    <property type="nucleotide sequence ID" value="XM_010426223.1"/>
</dbReference>
<dbReference type="Pfam" id="PF25597">
    <property type="entry name" value="SH3_retrovirus"/>
    <property type="match status" value="1"/>
</dbReference>
<dbReference type="Gene3D" id="3.30.420.10">
    <property type="entry name" value="Ribonuclease H-like superfamily/Ribonuclease H"/>
    <property type="match status" value="1"/>
</dbReference>
<dbReference type="InterPro" id="IPR001584">
    <property type="entry name" value="Integrase_cat-core"/>
</dbReference>
<keyword evidence="1" id="KW-0378">Hydrolase</keyword>
<accession>A0ABM0TD34</accession>
<dbReference type="Pfam" id="PF22936">
    <property type="entry name" value="Pol_BBD"/>
    <property type="match status" value="1"/>
</dbReference>
<dbReference type="InterPro" id="IPR012337">
    <property type="entry name" value="RNaseH-like_sf"/>
</dbReference>
<gene>
    <name evidence="4" type="primary">LOC104709648</name>
</gene>
<dbReference type="SUPFAM" id="SSF53098">
    <property type="entry name" value="Ribonuclease H-like"/>
    <property type="match status" value="1"/>
</dbReference>
<dbReference type="Proteomes" id="UP000694864">
    <property type="component" value="Chromosome 8"/>
</dbReference>
<dbReference type="PROSITE" id="PS50994">
    <property type="entry name" value="INTEGRASE"/>
    <property type="match status" value="1"/>
</dbReference>
<feature type="domain" description="Integrase catalytic" evidence="2">
    <location>
        <begin position="382"/>
        <end position="540"/>
    </location>
</feature>
<name>A0ABM0TD34_CAMSA</name>
<reference evidence="4" key="2">
    <citation type="submission" date="2025-08" db="UniProtKB">
        <authorList>
            <consortium name="RefSeq"/>
        </authorList>
    </citation>
    <scope>IDENTIFICATION</scope>
    <source>
        <tissue evidence="4">Leaf</tissue>
    </source>
</reference>
<dbReference type="InterPro" id="IPR036397">
    <property type="entry name" value="RNaseH_sf"/>
</dbReference>
<protein>
    <submittedName>
        <fullName evidence="4">Uncharacterized protein LOC104709648</fullName>
    </submittedName>
</protein>
<evidence type="ECO:0000259" key="2">
    <source>
        <dbReference type="PROSITE" id="PS50994"/>
    </source>
</evidence>